<protein>
    <submittedName>
        <fullName evidence="7">Membrane protein</fullName>
    </submittedName>
</protein>
<accession>A0ABM6BIX2</accession>
<dbReference type="SUPFAM" id="SSF159871">
    <property type="entry name" value="YdgH-like"/>
    <property type="match status" value="1"/>
</dbReference>
<evidence type="ECO:0000313" key="8">
    <source>
        <dbReference type="Proteomes" id="UP000266744"/>
    </source>
</evidence>
<feature type="chain" id="PRO_5046332719" evidence="5">
    <location>
        <begin position="23"/>
        <end position="86"/>
    </location>
</feature>
<comment type="subcellular location">
    <subcellularLocation>
        <location evidence="1">Periplasm</location>
    </subcellularLocation>
</comment>
<dbReference type="InterPro" id="IPR010854">
    <property type="entry name" value="YdgH/BhsA/McbA-like_dom"/>
</dbReference>
<feature type="signal peptide" evidence="5">
    <location>
        <begin position="1"/>
        <end position="22"/>
    </location>
</feature>
<feature type="domain" description="YdgH/BhsA/McbA-like" evidence="6">
    <location>
        <begin position="34"/>
        <end position="86"/>
    </location>
</feature>
<dbReference type="Proteomes" id="UP000266744">
    <property type="component" value="Chromosome"/>
</dbReference>
<keyword evidence="3" id="KW-0574">Periplasm</keyword>
<evidence type="ECO:0000256" key="1">
    <source>
        <dbReference type="ARBA" id="ARBA00004418"/>
    </source>
</evidence>
<organism evidence="7 8">
    <name type="scientific">Yersinia entomophaga</name>
    <dbReference type="NCBI Taxonomy" id="935293"/>
    <lineage>
        <taxon>Bacteria</taxon>
        <taxon>Pseudomonadati</taxon>
        <taxon>Pseudomonadota</taxon>
        <taxon>Gammaproteobacteria</taxon>
        <taxon>Enterobacterales</taxon>
        <taxon>Yersiniaceae</taxon>
        <taxon>Yersinia</taxon>
    </lineage>
</organism>
<dbReference type="Pfam" id="PF07338">
    <property type="entry name" value="YdgH_BhsA-like"/>
    <property type="match status" value="1"/>
</dbReference>
<evidence type="ECO:0000256" key="2">
    <source>
        <dbReference type="ARBA" id="ARBA00022729"/>
    </source>
</evidence>
<dbReference type="Gene3D" id="3.30.1660.10">
    <property type="entry name" value="Flavin-binding protein dodecin"/>
    <property type="match status" value="1"/>
</dbReference>
<keyword evidence="8" id="KW-1185">Reference proteome</keyword>
<evidence type="ECO:0000256" key="3">
    <source>
        <dbReference type="ARBA" id="ARBA00022764"/>
    </source>
</evidence>
<evidence type="ECO:0000313" key="7">
    <source>
        <dbReference type="EMBL" id="ANI29205.1"/>
    </source>
</evidence>
<proteinExistence type="inferred from homology"/>
<dbReference type="PANTHER" id="PTHR34156:SF1">
    <property type="entry name" value="PERIPLASMIC PROTEIN"/>
    <property type="match status" value="1"/>
</dbReference>
<keyword evidence="2 5" id="KW-0732">Signal</keyword>
<name>A0ABM6BIX2_YERET</name>
<dbReference type="PANTHER" id="PTHR34156">
    <property type="entry name" value="OUTER MEMBRANE PROTEIN-RELATED-RELATED"/>
    <property type="match status" value="1"/>
</dbReference>
<comment type="similarity">
    <text evidence="4">Belongs to the BhsA/McbA family.</text>
</comment>
<evidence type="ECO:0000256" key="4">
    <source>
        <dbReference type="ARBA" id="ARBA00038138"/>
    </source>
</evidence>
<dbReference type="RefSeq" id="WP_064513671.1">
    <property type="nucleotide sequence ID" value="NZ_CP010029.1"/>
</dbReference>
<dbReference type="InterPro" id="IPR025543">
    <property type="entry name" value="Dodecin-like"/>
</dbReference>
<sequence length="86" mass="8821">MKNIKYIASALVLSLASFTSMASTSVNTQQSASLNKTGVISVSNAGTLTELENALAQKAQAAGAKSFQITSASGNNKLHGTAVIYQ</sequence>
<evidence type="ECO:0000256" key="5">
    <source>
        <dbReference type="SAM" id="SignalP"/>
    </source>
</evidence>
<dbReference type="NCBIfam" id="NF047859">
    <property type="entry name" value="StressCuResBhsA"/>
    <property type="match status" value="1"/>
</dbReference>
<evidence type="ECO:0000259" key="6">
    <source>
        <dbReference type="Pfam" id="PF07338"/>
    </source>
</evidence>
<dbReference type="EMBL" id="CP010029">
    <property type="protein sequence ID" value="ANI29205.1"/>
    <property type="molecule type" value="Genomic_DNA"/>
</dbReference>
<gene>
    <name evidence="7" type="ORF">PL78_05040</name>
</gene>
<reference evidence="7 8" key="1">
    <citation type="journal article" date="2016" name="Toxins">
        <title>The Draft Genome Sequence of the Yersinia entomophaga Entomopathogenic Type Strain MH96T.</title>
        <authorList>
            <person name="Hurst M.R."/>
            <person name="Beattie A."/>
            <person name="Altermann E."/>
            <person name="Moraga R.M."/>
            <person name="Harper L.A."/>
            <person name="Calder J."/>
            <person name="Laugraud A."/>
        </authorList>
    </citation>
    <scope>NUCLEOTIDE SEQUENCE [LARGE SCALE GENOMIC DNA]</scope>
    <source>
        <strain evidence="7 8">MH96</strain>
    </source>
</reference>
<dbReference type="InterPro" id="IPR036275">
    <property type="entry name" value="YdgH-like_sf"/>
</dbReference>
<dbReference type="InterPro" id="IPR051096">
    <property type="entry name" value="BhsA/McbA_stress_biofilm_assoc"/>
</dbReference>